<feature type="compositionally biased region" description="Polar residues" evidence="1">
    <location>
        <begin position="53"/>
        <end position="74"/>
    </location>
</feature>
<dbReference type="AlphaFoldDB" id="A0A9P5Z2L3"/>
<organism evidence="2 3">
    <name type="scientific">Pholiota conissans</name>
    <dbReference type="NCBI Taxonomy" id="109636"/>
    <lineage>
        <taxon>Eukaryota</taxon>
        <taxon>Fungi</taxon>
        <taxon>Dikarya</taxon>
        <taxon>Basidiomycota</taxon>
        <taxon>Agaricomycotina</taxon>
        <taxon>Agaricomycetes</taxon>
        <taxon>Agaricomycetidae</taxon>
        <taxon>Agaricales</taxon>
        <taxon>Agaricineae</taxon>
        <taxon>Strophariaceae</taxon>
        <taxon>Pholiota</taxon>
    </lineage>
</organism>
<proteinExistence type="predicted"/>
<accession>A0A9P5Z2L3</accession>
<feature type="region of interest" description="Disordered" evidence="1">
    <location>
        <begin position="53"/>
        <end position="77"/>
    </location>
</feature>
<comment type="caution">
    <text evidence="2">The sequence shown here is derived from an EMBL/GenBank/DDBJ whole genome shotgun (WGS) entry which is preliminary data.</text>
</comment>
<keyword evidence="3" id="KW-1185">Reference proteome</keyword>
<evidence type="ECO:0000313" key="2">
    <source>
        <dbReference type="EMBL" id="KAF9480282.1"/>
    </source>
</evidence>
<name>A0A9P5Z2L3_9AGAR</name>
<dbReference type="Proteomes" id="UP000807469">
    <property type="component" value="Unassembled WGS sequence"/>
</dbReference>
<feature type="compositionally biased region" description="Polar residues" evidence="1">
    <location>
        <begin position="112"/>
        <end position="122"/>
    </location>
</feature>
<evidence type="ECO:0000256" key="1">
    <source>
        <dbReference type="SAM" id="MobiDB-lite"/>
    </source>
</evidence>
<evidence type="ECO:0000313" key="3">
    <source>
        <dbReference type="Proteomes" id="UP000807469"/>
    </source>
</evidence>
<sequence>MSTTSFLLPSHFDSPFLTTISDIKYDSKGRQMSYTETEVQRLERVAFINASKSRSSSPVDSLNSANSSPTSQTRKLIAEPYDPIELMANRLAAELMFGIDDFSSSSDEEQQIIYSTPKTTQRAPAVSFAPSPKVPSTFTPGHRRKRSSLSSIPEED</sequence>
<protein>
    <submittedName>
        <fullName evidence="2">Uncharacterized protein</fullName>
    </submittedName>
</protein>
<dbReference type="OrthoDB" id="3044427at2759"/>
<dbReference type="EMBL" id="MU155197">
    <property type="protein sequence ID" value="KAF9480282.1"/>
    <property type="molecule type" value="Genomic_DNA"/>
</dbReference>
<gene>
    <name evidence="2" type="ORF">BDN70DRAFT_877784</name>
</gene>
<feature type="region of interest" description="Disordered" evidence="1">
    <location>
        <begin position="108"/>
        <end position="156"/>
    </location>
</feature>
<reference evidence="2" key="1">
    <citation type="submission" date="2020-11" db="EMBL/GenBank/DDBJ databases">
        <authorList>
            <consortium name="DOE Joint Genome Institute"/>
            <person name="Ahrendt S."/>
            <person name="Riley R."/>
            <person name="Andreopoulos W."/>
            <person name="Labutti K."/>
            <person name="Pangilinan J."/>
            <person name="Ruiz-Duenas F.J."/>
            <person name="Barrasa J.M."/>
            <person name="Sanchez-Garcia M."/>
            <person name="Camarero S."/>
            <person name="Miyauchi S."/>
            <person name="Serrano A."/>
            <person name="Linde D."/>
            <person name="Babiker R."/>
            <person name="Drula E."/>
            <person name="Ayuso-Fernandez I."/>
            <person name="Pacheco R."/>
            <person name="Padilla G."/>
            <person name="Ferreira P."/>
            <person name="Barriuso J."/>
            <person name="Kellner H."/>
            <person name="Castanera R."/>
            <person name="Alfaro M."/>
            <person name="Ramirez L."/>
            <person name="Pisabarro A.G."/>
            <person name="Kuo A."/>
            <person name="Tritt A."/>
            <person name="Lipzen A."/>
            <person name="He G."/>
            <person name="Yan M."/>
            <person name="Ng V."/>
            <person name="Cullen D."/>
            <person name="Martin F."/>
            <person name="Rosso M.-N."/>
            <person name="Henrissat B."/>
            <person name="Hibbett D."/>
            <person name="Martinez A.T."/>
            <person name="Grigoriev I.V."/>
        </authorList>
    </citation>
    <scope>NUCLEOTIDE SEQUENCE</scope>
    <source>
        <strain evidence="2">CIRM-BRFM 674</strain>
    </source>
</reference>